<dbReference type="GO" id="GO:0016491">
    <property type="term" value="F:oxidoreductase activity"/>
    <property type="evidence" value="ECO:0007669"/>
    <property type="project" value="UniProtKB-KW"/>
</dbReference>
<dbReference type="PRINTS" id="PR00081">
    <property type="entry name" value="GDHRDH"/>
</dbReference>
<gene>
    <name evidence="2" type="ORF">HKW67_04055</name>
</gene>
<dbReference type="EMBL" id="CP053085">
    <property type="protein sequence ID" value="QJR38100.1"/>
    <property type="molecule type" value="Genomic_DNA"/>
</dbReference>
<reference evidence="2 3" key="1">
    <citation type="submission" date="2020-05" db="EMBL/GenBank/DDBJ databases">
        <title>Complete genome sequence of Gemmatimonas greenlandica TET16.</title>
        <authorList>
            <person name="Zeng Y."/>
        </authorList>
    </citation>
    <scope>NUCLEOTIDE SEQUENCE [LARGE SCALE GENOMIC DNA]</scope>
    <source>
        <strain evidence="2 3">TET16</strain>
    </source>
</reference>
<dbReference type="InterPro" id="IPR036291">
    <property type="entry name" value="NAD(P)-bd_dom_sf"/>
</dbReference>
<dbReference type="Proteomes" id="UP000500938">
    <property type="component" value="Chromosome"/>
</dbReference>
<evidence type="ECO:0000313" key="3">
    <source>
        <dbReference type="Proteomes" id="UP000500938"/>
    </source>
</evidence>
<protein>
    <submittedName>
        <fullName evidence="2">SDR family NAD(P)-dependent oxidoreductase</fullName>
    </submittedName>
</protein>
<proteinExistence type="predicted"/>
<dbReference type="KEGG" id="ggr:HKW67_04055"/>
<dbReference type="InterPro" id="IPR002347">
    <property type="entry name" value="SDR_fam"/>
</dbReference>
<accession>A0A6M4ITW8</accession>
<evidence type="ECO:0000313" key="2">
    <source>
        <dbReference type="EMBL" id="QJR38100.1"/>
    </source>
</evidence>
<dbReference type="AlphaFoldDB" id="A0A6M4ITW8"/>
<dbReference type="Gene3D" id="3.40.50.720">
    <property type="entry name" value="NAD(P)-binding Rossmann-like Domain"/>
    <property type="match status" value="1"/>
</dbReference>
<keyword evidence="1" id="KW-0560">Oxidoreductase</keyword>
<evidence type="ECO:0000256" key="1">
    <source>
        <dbReference type="ARBA" id="ARBA00023002"/>
    </source>
</evidence>
<dbReference type="Pfam" id="PF00106">
    <property type="entry name" value="adh_short"/>
    <property type="match status" value="1"/>
</dbReference>
<dbReference type="SUPFAM" id="SSF51735">
    <property type="entry name" value="NAD(P)-binding Rossmann-fold domains"/>
    <property type="match status" value="1"/>
</dbReference>
<keyword evidence="3" id="KW-1185">Reference proteome</keyword>
<organism evidence="2 3">
    <name type="scientific">Gemmatimonas groenlandica</name>
    <dbReference type="NCBI Taxonomy" id="2732249"/>
    <lineage>
        <taxon>Bacteria</taxon>
        <taxon>Pseudomonadati</taxon>
        <taxon>Gemmatimonadota</taxon>
        <taxon>Gemmatimonadia</taxon>
        <taxon>Gemmatimonadales</taxon>
        <taxon>Gemmatimonadaceae</taxon>
        <taxon>Gemmatimonas</taxon>
    </lineage>
</organism>
<name>A0A6M4ITW8_9BACT</name>
<sequence length="314" mass="33977">MPNLSSPSEFAGKTVVVTGASDGIGKAAVRAYVAAGASVVMIGRNEAKTAAAARSIMSEVGAVSGTAGDQRAITWEIADLSRQEAVHDVADRLLARLPRIDVLANNAGAMFLDREVTPDGFERTFALNHLSYFTLTLRLLAPLVAASRPGAPARVLSVSSRAHENANPSLDDLQLERRFGGWKQYANSKLYNIWFTRALARRCDPSRVVTHALHPGVVSTRFATNNGRMGRLLRRVMDVVSVTPSQGADTLVWLSSAPEALEGSGDYWVKRRRVSPSRTARDDARAEQLWTTTSRLTGLDADQIIRNTMAHAVA</sequence>
<dbReference type="PANTHER" id="PTHR43157:SF31">
    <property type="entry name" value="PHOSPHATIDYLINOSITOL-GLYCAN BIOSYNTHESIS CLASS F PROTEIN"/>
    <property type="match status" value="1"/>
</dbReference>
<dbReference type="PANTHER" id="PTHR43157">
    <property type="entry name" value="PHOSPHATIDYLINOSITOL-GLYCAN BIOSYNTHESIS CLASS F PROTEIN-RELATED"/>
    <property type="match status" value="1"/>
</dbReference>